<evidence type="ECO:0000259" key="5">
    <source>
        <dbReference type="PROSITE" id="PS50104"/>
    </source>
</evidence>
<gene>
    <name evidence="6" type="ORF">GJV85_08635</name>
</gene>
<feature type="repeat" description="WD" evidence="4">
    <location>
        <begin position="666"/>
        <end position="697"/>
    </location>
</feature>
<reference evidence="6" key="1">
    <citation type="submission" date="2019-11" db="EMBL/GenBank/DDBJ databases">
        <authorList>
            <person name="Kojima H."/>
        </authorList>
    </citation>
    <scope>NUCLEOTIDE SEQUENCE</scope>
    <source>
        <strain evidence="6">H1576</strain>
    </source>
</reference>
<dbReference type="InterPro" id="IPR056884">
    <property type="entry name" value="NPHP3-like_N"/>
</dbReference>
<dbReference type="GO" id="GO:0043161">
    <property type="term" value="P:proteasome-mediated ubiquitin-dependent protein catabolic process"/>
    <property type="evidence" value="ECO:0007669"/>
    <property type="project" value="TreeGrafter"/>
</dbReference>
<keyword evidence="7" id="KW-1185">Reference proteome</keyword>
<evidence type="ECO:0000256" key="2">
    <source>
        <dbReference type="ARBA" id="ARBA00022574"/>
    </source>
</evidence>
<name>A0A975GDC5_9BACT</name>
<dbReference type="AlphaFoldDB" id="A0A975GDC5"/>
<dbReference type="Pfam" id="PF00400">
    <property type="entry name" value="WD40"/>
    <property type="match status" value="4"/>
</dbReference>
<reference evidence="6" key="2">
    <citation type="submission" date="2021-04" db="EMBL/GenBank/DDBJ databases">
        <title>Isolation and characterization of a novel species of the genus Sulfurimonas.</title>
        <authorList>
            <person name="Fukui M."/>
        </authorList>
    </citation>
    <scope>NUCLEOTIDE SEQUENCE</scope>
    <source>
        <strain evidence="6">H1576</strain>
    </source>
</reference>
<dbReference type="InterPro" id="IPR035897">
    <property type="entry name" value="Toll_tir_struct_dom_sf"/>
</dbReference>
<feature type="repeat" description="WD" evidence="4">
    <location>
        <begin position="706"/>
        <end position="737"/>
    </location>
</feature>
<dbReference type="Gene3D" id="2.130.10.10">
    <property type="entry name" value="YVTN repeat-like/Quinoprotein amine dehydrogenase"/>
    <property type="match status" value="1"/>
</dbReference>
<evidence type="ECO:0000256" key="1">
    <source>
        <dbReference type="ARBA" id="ARBA00022490"/>
    </source>
</evidence>
<dbReference type="Proteomes" id="UP000671852">
    <property type="component" value="Chromosome"/>
</dbReference>
<dbReference type="EMBL" id="CP046072">
    <property type="protein sequence ID" value="QSZ42174.1"/>
    <property type="molecule type" value="Genomic_DNA"/>
</dbReference>
<dbReference type="InterPro" id="IPR001680">
    <property type="entry name" value="WD40_rpt"/>
</dbReference>
<dbReference type="GO" id="GO:0007165">
    <property type="term" value="P:signal transduction"/>
    <property type="evidence" value="ECO:0007669"/>
    <property type="project" value="InterPro"/>
</dbReference>
<dbReference type="Pfam" id="PF24883">
    <property type="entry name" value="NPHP3_N"/>
    <property type="match status" value="1"/>
</dbReference>
<dbReference type="InterPro" id="IPR036322">
    <property type="entry name" value="WD40_repeat_dom_sf"/>
</dbReference>
<evidence type="ECO:0000313" key="6">
    <source>
        <dbReference type="EMBL" id="QSZ42174.1"/>
    </source>
</evidence>
<feature type="domain" description="TIR" evidence="5">
    <location>
        <begin position="2"/>
        <end position="130"/>
    </location>
</feature>
<accession>A0A975GDC5</accession>
<dbReference type="SUPFAM" id="SSF52200">
    <property type="entry name" value="Toll/Interleukin receptor TIR domain"/>
    <property type="match status" value="1"/>
</dbReference>
<dbReference type="RefSeq" id="WP_207560990.1">
    <property type="nucleotide sequence ID" value="NZ_CP046072.1"/>
</dbReference>
<dbReference type="GO" id="GO:0010992">
    <property type="term" value="P:ubiquitin recycling"/>
    <property type="evidence" value="ECO:0007669"/>
    <property type="project" value="TreeGrafter"/>
</dbReference>
<sequence length="786" mass="91095">MIKKTIFISYGRDVKNPQHVELVKKVKSTLEKEGFNVLMDIEQLQTGVDWELQLEKNISQSDWILFFITPYSARRPDGYCLNELSFGLSLRKPIAPIMVDFEVAPLSISRIQYLDLQHVIDYDTKIKEILSVLNERKKLGFEGGHTALLSVLDPLKSDTIIAKHIHGFVGREWIYIEVDRWLKEEKNSRVLWITAEAGYGKSALSTFLSEKHPSSTSVHFCQHDYRESRDPIHMLKVLIYELSTQIPEYYEMLLGINFKEKIQGSAENIFKQILLEPLDKIKRPEKDRFFIIDALDEAKDGDEKNPIMELISNHFSALPEWLNIIVTSRPEPELMRKLKKFNPIELKANNRENFDDLEKFIFQTLPELEASKVQALLNKSEGNILFLKKMLELENIKDDDFRIEDIEKLPIGMEGFYQQFFERKFDDIELYEEVFLDLVSIIVSSQEGLPSFLITYILEMGEREYNKKRASFGSLLEEHNSLITFYHKSLFDWLSDYSISGDYSADINKGNQLLANKLWQLYQEDQKKFLTHYEHYLLQALYEIKAYDKLEIILQDICFIKEMFSNNKELVYKDILDFLMKSNSIKMDSKYQNISFIESWPNGSILSSDRRNIFIWSKKGELQSIIEGHTGLINGIQILDDGRILSYSNDATMRIYSPDGILLVIMQGHTDRVNGIEILNDNRILSYSWDTTLRLWSPDGMAVAIMCGHSDCVNGVEILNDGRILSYSYDNTLRLWSSSGKPLVVMEGHTSPINIVEILADGRIISSSVDNISFIWSSKGELLEKH</sequence>
<organism evidence="6 7">
    <name type="scientific">Sulfurimonas aquatica</name>
    <dbReference type="NCBI Taxonomy" id="2672570"/>
    <lineage>
        <taxon>Bacteria</taxon>
        <taxon>Pseudomonadati</taxon>
        <taxon>Campylobacterota</taxon>
        <taxon>Epsilonproteobacteria</taxon>
        <taxon>Campylobacterales</taxon>
        <taxon>Sulfurimonadaceae</taxon>
        <taxon>Sulfurimonas</taxon>
    </lineage>
</organism>
<dbReference type="SMART" id="SM00320">
    <property type="entry name" value="WD40"/>
    <property type="match status" value="4"/>
</dbReference>
<dbReference type="PROSITE" id="PS50082">
    <property type="entry name" value="WD_REPEATS_2"/>
    <property type="match status" value="2"/>
</dbReference>
<dbReference type="KEGG" id="saqt:GJV85_08635"/>
<dbReference type="InterPro" id="IPR000157">
    <property type="entry name" value="TIR_dom"/>
</dbReference>
<dbReference type="PANTHER" id="PTHR19849">
    <property type="entry name" value="PHOSPHOLIPASE A-2-ACTIVATING PROTEIN"/>
    <property type="match status" value="1"/>
</dbReference>
<dbReference type="InterPro" id="IPR015943">
    <property type="entry name" value="WD40/YVTN_repeat-like_dom_sf"/>
</dbReference>
<dbReference type="PROSITE" id="PS50104">
    <property type="entry name" value="TIR"/>
    <property type="match status" value="1"/>
</dbReference>
<keyword evidence="2 4" id="KW-0853">WD repeat</keyword>
<dbReference type="Gene3D" id="3.40.50.300">
    <property type="entry name" value="P-loop containing nucleotide triphosphate hydrolases"/>
    <property type="match status" value="1"/>
</dbReference>
<protein>
    <submittedName>
        <fullName evidence="6">TIR domain-containing protein</fullName>
    </submittedName>
</protein>
<keyword evidence="1" id="KW-0963">Cytoplasm</keyword>
<evidence type="ECO:0000256" key="3">
    <source>
        <dbReference type="ARBA" id="ARBA00022737"/>
    </source>
</evidence>
<dbReference type="PANTHER" id="PTHR19849:SF0">
    <property type="entry name" value="PHOSPHOLIPASE A-2-ACTIVATING PROTEIN"/>
    <property type="match status" value="1"/>
</dbReference>
<dbReference type="GO" id="GO:0043130">
    <property type="term" value="F:ubiquitin binding"/>
    <property type="evidence" value="ECO:0007669"/>
    <property type="project" value="TreeGrafter"/>
</dbReference>
<dbReference type="GO" id="GO:0005737">
    <property type="term" value="C:cytoplasm"/>
    <property type="evidence" value="ECO:0007669"/>
    <property type="project" value="TreeGrafter"/>
</dbReference>
<dbReference type="SUPFAM" id="SSF52540">
    <property type="entry name" value="P-loop containing nucleoside triphosphate hydrolases"/>
    <property type="match status" value="1"/>
</dbReference>
<dbReference type="SUPFAM" id="SSF50978">
    <property type="entry name" value="WD40 repeat-like"/>
    <property type="match status" value="1"/>
</dbReference>
<proteinExistence type="predicted"/>
<keyword evidence="3" id="KW-0677">Repeat</keyword>
<dbReference type="Gene3D" id="3.40.50.10140">
    <property type="entry name" value="Toll/interleukin-1 receptor homology (TIR) domain"/>
    <property type="match status" value="1"/>
</dbReference>
<evidence type="ECO:0000313" key="7">
    <source>
        <dbReference type="Proteomes" id="UP000671852"/>
    </source>
</evidence>
<dbReference type="InterPro" id="IPR027417">
    <property type="entry name" value="P-loop_NTPase"/>
</dbReference>
<evidence type="ECO:0000256" key="4">
    <source>
        <dbReference type="PROSITE-ProRule" id="PRU00221"/>
    </source>
</evidence>
<dbReference type="Pfam" id="PF13676">
    <property type="entry name" value="TIR_2"/>
    <property type="match status" value="1"/>
</dbReference>